<proteinExistence type="inferred from homology"/>
<keyword evidence="14" id="KW-0520">NAD</keyword>
<keyword evidence="13" id="KW-0560">Oxidoreductase</keyword>
<comment type="catalytic activity">
    <reaction evidence="20">
        <text>D-glyceraldehyde 3-phosphate + phosphate + NAD(+) = (2R)-3-phospho-glyceroyl phosphate + NADH + H(+)</text>
        <dbReference type="Rhea" id="RHEA:10300"/>
        <dbReference type="ChEBI" id="CHEBI:15378"/>
        <dbReference type="ChEBI" id="CHEBI:43474"/>
        <dbReference type="ChEBI" id="CHEBI:57540"/>
        <dbReference type="ChEBI" id="CHEBI:57604"/>
        <dbReference type="ChEBI" id="CHEBI:57945"/>
        <dbReference type="ChEBI" id="CHEBI:59776"/>
        <dbReference type="EC" id="1.2.1.12"/>
    </reaction>
</comment>
<dbReference type="Pfam" id="PF02800">
    <property type="entry name" value="Gp_dh_C"/>
    <property type="match status" value="1"/>
</dbReference>
<evidence type="ECO:0000256" key="11">
    <source>
        <dbReference type="ARBA" id="ARBA00022799"/>
    </source>
</evidence>
<keyword evidence="16" id="KW-0206">Cytoskeleton</keyword>
<comment type="caution">
    <text evidence="24">The sequence shown here is derived from an EMBL/GenBank/DDBJ whole genome shotgun (WGS) entry which is preliminary data.</text>
</comment>
<keyword evidence="9" id="KW-0808">Transferase</keyword>
<dbReference type="PANTHER" id="PTHR10836">
    <property type="entry name" value="GLYCERALDEHYDE 3-PHOSPHATE DEHYDROGENASE"/>
    <property type="match status" value="1"/>
</dbReference>
<keyword evidence="25" id="KW-1185">Reference proteome</keyword>
<keyword evidence="12" id="KW-0810">Translation regulation</keyword>
<dbReference type="GO" id="GO:0051287">
    <property type="term" value="F:NAD binding"/>
    <property type="evidence" value="ECO:0007669"/>
    <property type="project" value="InterPro"/>
</dbReference>
<comment type="catalytic activity">
    <reaction evidence="21">
        <text>S-nitroso-L-cysteinyl-[GAPDH] + L-cysteinyl-[protein] = L-cysteinyl-[GAPDH] + S-nitroso-L-cysteinyl-[protein]</text>
        <dbReference type="Rhea" id="RHEA:66684"/>
        <dbReference type="Rhea" id="RHEA-COMP:10131"/>
        <dbReference type="Rhea" id="RHEA-COMP:17089"/>
        <dbReference type="Rhea" id="RHEA-COMP:17090"/>
        <dbReference type="Rhea" id="RHEA-COMP:17091"/>
        <dbReference type="ChEBI" id="CHEBI:29950"/>
        <dbReference type="ChEBI" id="CHEBI:149494"/>
    </reaction>
    <physiologicalReaction direction="left-to-right" evidence="21">
        <dbReference type="Rhea" id="RHEA:66685"/>
    </physiologicalReaction>
</comment>
<dbReference type="GO" id="GO:0005829">
    <property type="term" value="C:cytosol"/>
    <property type="evidence" value="ECO:0007669"/>
    <property type="project" value="UniProtKB-SubCell"/>
</dbReference>
<dbReference type="GO" id="GO:0005634">
    <property type="term" value="C:nucleus"/>
    <property type="evidence" value="ECO:0007669"/>
    <property type="project" value="UniProtKB-SubCell"/>
</dbReference>
<dbReference type="Proteomes" id="UP000269945">
    <property type="component" value="Unassembled WGS sequence"/>
</dbReference>
<keyword evidence="8" id="KW-0963">Cytoplasm</keyword>
<organism evidence="24 25">
    <name type="scientific">Gulo gulo</name>
    <name type="common">Wolverine</name>
    <name type="synonym">Gluton</name>
    <dbReference type="NCBI Taxonomy" id="48420"/>
    <lineage>
        <taxon>Eukaryota</taxon>
        <taxon>Metazoa</taxon>
        <taxon>Chordata</taxon>
        <taxon>Craniata</taxon>
        <taxon>Vertebrata</taxon>
        <taxon>Euteleostomi</taxon>
        <taxon>Mammalia</taxon>
        <taxon>Eutheria</taxon>
        <taxon>Laurasiatheria</taxon>
        <taxon>Carnivora</taxon>
        <taxon>Caniformia</taxon>
        <taxon>Musteloidea</taxon>
        <taxon>Mustelidae</taxon>
        <taxon>Guloninae</taxon>
        <taxon>Gulo</taxon>
    </lineage>
</organism>
<dbReference type="SUPFAM" id="SSF51735">
    <property type="entry name" value="NAD(P)-binding Rossmann-fold domains"/>
    <property type="match status" value="1"/>
</dbReference>
<evidence type="ECO:0000256" key="8">
    <source>
        <dbReference type="ARBA" id="ARBA00022490"/>
    </source>
</evidence>
<comment type="subunit">
    <text evidence="19">Homotetramer. Interacts with TPPP; the interaction is direct. Interacts (when S-nitrosylated) with SIAH1; leading to nuclear translocation. Interacts with RILPL1/GOSPEL, leading to prevent the interaction between GAPDH and SIAH1 and prevent nuclear translocation. Interacts with CHP1; the interaction increases the binding of CHP1 with microtubules. Associates with microtubules. Interacts with EIF1AD, USP25, PRKCI and WARS1. Interacts with phosphorylated RPL13A; inhibited by oxidatively-modified low-densitity lipoprotein (LDL(ox)). Component of the GAIT complex. Interacts with FKBP6; leading to inhibit GAPDH catalytic activity. Interacts with TRAF2, promoting TRAF2 ubiquitination. Interacts with TRAF3, promoting TRAF3 ubiquitination.</text>
</comment>
<comment type="pathway">
    <text evidence="4">Carbohydrate degradation; glycolysis; pyruvate from D-glyceraldehyde 3-phosphate: step 1/5.</text>
</comment>
<dbReference type="GO" id="GO:0006096">
    <property type="term" value="P:glycolytic process"/>
    <property type="evidence" value="ECO:0007669"/>
    <property type="project" value="UniProtKB-KW"/>
</dbReference>
<keyword evidence="17" id="KW-0539">Nucleus</keyword>
<evidence type="ECO:0000256" key="22">
    <source>
        <dbReference type="RuleBase" id="RU000397"/>
    </source>
</evidence>
<keyword evidence="11" id="KW-0702">S-nitrosylation</keyword>
<evidence type="ECO:0000256" key="2">
    <source>
        <dbReference type="ARBA" id="ARBA00004245"/>
    </source>
</evidence>
<dbReference type="Gene3D" id="3.30.360.10">
    <property type="entry name" value="Dihydrodipicolinate Reductase, domain 2"/>
    <property type="match status" value="1"/>
</dbReference>
<dbReference type="EC" id="1.2.1.12" evidence="6"/>
<comment type="subcellular location">
    <subcellularLocation>
        <location evidence="2">Cytoplasm</location>
        <location evidence="2">Cytoskeleton</location>
    </subcellularLocation>
    <subcellularLocation>
        <location evidence="3">Cytoplasm</location>
        <location evidence="3">Cytosol</location>
    </subcellularLocation>
    <subcellularLocation>
        <location evidence="1">Nucleus</location>
    </subcellularLocation>
</comment>
<keyword evidence="10" id="KW-0053">Apoptosis</keyword>
<keyword evidence="15" id="KW-0324">Glycolysis</keyword>
<evidence type="ECO:0000256" key="19">
    <source>
        <dbReference type="ARBA" id="ARBA00046997"/>
    </source>
</evidence>
<protein>
    <recommendedName>
        <fullName evidence="7">Glyceraldehyde-3-phosphate dehydrogenase</fullName>
        <ecNumber evidence="6">1.2.1.12</ecNumber>
    </recommendedName>
    <alternativeName>
        <fullName evidence="18">Peptidyl-cysteine S-nitrosylase GAPDH</fullName>
    </alternativeName>
</protein>
<dbReference type="InterPro" id="IPR020828">
    <property type="entry name" value="GlycerAld_3-P_DH_NAD(P)-bd"/>
</dbReference>
<evidence type="ECO:0000256" key="4">
    <source>
        <dbReference type="ARBA" id="ARBA00004869"/>
    </source>
</evidence>
<evidence type="ECO:0000256" key="20">
    <source>
        <dbReference type="ARBA" id="ARBA00047698"/>
    </source>
</evidence>
<evidence type="ECO:0000256" key="13">
    <source>
        <dbReference type="ARBA" id="ARBA00023002"/>
    </source>
</evidence>
<dbReference type="GO" id="GO:0006417">
    <property type="term" value="P:regulation of translation"/>
    <property type="evidence" value="ECO:0007669"/>
    <property type="project" value="UniProtKB-KW"/>
</dbReference>
<evidence type="ECO:0000256" key="6">
    <source>
        <dbReference type="ARBA" id="ARBA00013119"/>
    </source>
</evidence>
<dbReference type="InterPro" id="IPR020830">
    <property type="entry name" value="GlycerAld_3-P_DH_AS"/>
</dbReference>
<sequence>TRAAFNSSKVDIVAINDPLTDLSCIVYIFQYDSMYGKFHGTVKAENRKLVINENPISIFQERDPTNIKWNDADAECIVESTGVFIIMDKGGSKRVIISTPSTDNPMFVIGMSHEKCDNSLKTVINASCTTNCLAPPAKDIHDNFGIMEGIMTIVHAITAPRKLWTAPLESHGMAAQSTIPASGATKAVGKVISELNGKLTGMDFCVLMPMCWL</sequence>
<evidence type="ECO:0000256" key="15">
    <source>
        <dbReference type="ARBA" id="ARBA00023152"/>
    </source>
</evidence>
<dbReference type="PRINTS" id="PR00078">
    <property type="entry name" value="G3PDHDRGNASE"/>
</dbReference>
<comment type="similarity">
    <text evidence="5 22">Belongs to the glyceraldehyde-3-phosphate dehydrogenase family.</text>
</comment>
<feature type="domain" description="Glyceraldehyde 3-phosphate dehydrogenase NAD(P) binding" evidence="23">
    <location>
        <begin position="1"/>
        <end position="128"/>
    </location>
</feature>
<evidence type="ECO:0000256" key="17">
    <source>
        <dbReference type="ARBA" id="ARBA00023242"/>
    </source>
</evidence>
<dbReference type="SMART" id="SM00846">
    <property type="entry name" value="Gp_dh_N"/>
    <property type="match status" value="1"/>
</dbReference>
<dbReference type="InterPro" id="IPR036291">
    <property type="entry name" value="NAD(P)-bd_dom_sf"/>
</dbReference>
<evidence type="ECO:0000313" key="25">
    <source>
        <dbReference type="Proteomes" id="UP000269945"/>
    </source>
</evidence>
<dbReference type="Gene3D" id="3.40.50.720">
    <property type="entry name" value="NAD(P)-binding Rossmann-like Domain"/>
    <property type="match status" value="1"/>
</dbReference>
<evidence type="ECO:0000313" key="24">
    <source>
        <dbReference type="EMBL" id="VCW84608.1"/>
    </source>
</evidence>
<evidence type="ECO:0000256" key="16">
    <source>
        <dbReference type="ARBA" id="ARBA00023212"/>
    </source>
</evidence>
<evidence type="ECO:0000259" key="23">
    <source>
        <dbReference type="SMART" id="SM00846"/>
    </source>
</evidence>
<dbReference type="AlphaFoldDB" id="A0A9X9LSG6"/>
<evidence type="ECO:0000256" key="7">
    <source>
        <dbReference type="ARBA" id="ARBA00021022"/>
    </source>
</evidence>
<evidence type="ECO:0000256" key="21">
    <source>
        <dbReference type="ARBA" id="ARBA00048005"/>
    </source>
</evidence>
<evidence type="ECO:0000256" key="12">
    <source>
        <dbReference type="ARBA" id="ARBA00022845"/>
    </source>
</evidence>
<evidence type="ECO:0000256" key="1">
    <source>
        <dbReference type="ARBA" id="ARBA00004123"/>
    </source>
</evidence>
<accession>A0A9X9LSG6</accession>
<gene>
    <name evidence="24" type="ORF">BN2614_LOCUS1</name>
</gene>
<dbReference type="Pfam" id="PF00044">
    <property type="entry name" value="Gp_dh_N"/>
    <property type="match status" value="1"/>
</dbReference>
<dbReference type="GO" id="GO:0006915">
    <property type="term" value="P:apoptotic process"/>
    <property type="evidence" value="ECO:0007669"/>
    <property type="project" value="UniProtKB-KW"/>
</dbReference>
<dbReference type="GO" id="GO:0016740">
    <property type="term" value="F:transferase activity"/>
    <property type="evidence" value="ECO:0007669"/>
    <property type="project" value="UniProtKB-KW"/>
</dbReference>
<evidence type="ECO:0000256" key="9">
    <source>
        <dbReference type="ARBA" id="ARBA00022679"/>
    </source>
</evidence>
<dbReference type="InterPro" id="IPR020829">
    <property type="entry name" value="GlycerAld_3-P_DH_cat"/>
</dbReference>
<evidence type="ECO:0000256" key="5">
    <source>
        <dbReference type="ARBA" id="ARBA00007406"/>
    </source>
</evidence>
<dbReference type="EMBL" id="CYRY02014695">
    <property type="protein sequence ID" value="VCW84608.1"/>
    <property type="molecule type" value="Genomic_DNA"/>
</dbReference>
<dbReference type="SUPFAM" id="SSF55347">
    <property type="entry name" value="Glyceraldehyde-3-phosphate dehydrogenase-like, C-terminal domain"/>
    <property type="match status" value="1"/>
</dbReference>
<dbReference type="PROSITE" id="PS00071">
    <property type="entry name" value="GAPDH"/>
    <property type="match status" value="1"/>
</dbReference>
<dbReference type="PANTHER" id="PTHR10836:SF111">
    <property type="entry name" value="GLYCERALDEHYDE-3-PHOSPHATE DEHYDROGENASE"/>
    <property type="match status" value="1"/>
</dbReference>
<feature type="non-terminal residue" evidence="24">
    <location>
        <position position="1"/>
    </location>
</feature>
<dbReference type="GO" id="GO:0004365">
    <property type="term" value="F:glyceraldehyde-3-phosphate dehydrogenase (NAD+) (phosphorylating) activity"/>
    <property type="evidence" value="ECO:0007669"/>
    <property type="project" value="UniProtKB-EC"/>
</dbReference>
<evidence type="ECO:0000256" key="10">
    <source>
        <dbReference type="ARBA" id="ARBA00022703"/>
    </source>
</evidence>
<evidence type="ECO:0000256" key="14">
    <source>
        <dbReference type="ARBA" id="ARBA00023027"/>
    </source>
</evidence>
<dbReference type="FunFam" id="3.40.50.720:FF:000319">
    <property type="entry name" value="Glyceraldehyde-3-phosphate dehydrogenase"/>
    <property type="match status" value="1"/>
</dbReference>
<evidence type="ECO:0000256" key="3">
    <source>
        <dbReference type="ARBA" id="ARBA00004514"/>
    </source>
</evidence>
<reference evidence="24 25" key="1">
    <citation type="submission" date="2018-10" db="EMBL/GenBank/DDBJ databases">
        <authorList>
            <person name="Ekblom R."/>
            <person name="Jareborg N."/>
        </authorList>
    </citation>
    <scope>NUCLEOTIDE SEQUENCE [LARGE SCALE GENOMIC DNA]</scope>
    <source>
        <tissue evidence="24">Muscle</tissue>
    </source>
</reference>
<dbReference type="GO" id="GO:0005856">
    <property type="term" value="C:cytoskeleton"/>
    <property type="evidence" value="ECO:0007669"/>
    <property type="project" value="UniProtKB-SubCell"/>
</dbReference>
<dbReference type="InterPro" id="IPR020831">
    <property type="entry name" value="GlycerAld/Erythrose_P_DH"/>
</dbReference>
<name>A0A9X9LSG6_GULGU</name>
<evidence type="ECO:0000256" key="18">
    <source>
        <dbReference type="ARBA" id="ARBA00031890"/>
    </source>
</evidence>